<dbReference type="STRING" id="3218.A0A2K1ISQ3"/>
<evidence type="ECO:0000313" key="4">
    <source>
        <dbReference type="Proteomes" id="UP000006727"/>
    </source>
</evidence>
<reference evidence="2 4" key="2">
    <citation type="journal article" date="2018" name="Plant J.">
        <title>The Physcomitrella patens chromosome-scale assembly reveals moss genome structure and evolution.</title>
        <authorList>
            <person name="Lang D."/>
            <person name="Ullrich K.K."/>
            <person name="Murat F."/>
            <person name="Fuchs J."/>
            <person name="Jenkins J."/>
            <person name="Haas F.B."/>
            <person name="Piednoel M."/>
            <person name="Gundlach H."/>
            <person name="Van Bel M."/>
            <person name="Meyberg R."/>
            <person name="Vives C."/>
            <person name="Morata J."/>
            <person name="Symeonidi A."/>
            <person name="Hiss M."/>
            <person name="Muchero W."/>
            <person name="Kamisugi Y."/>
            <person name="Saleh O."/>
            <person name="Blanc G."/>
            <person name="Decker E.L."/>
            <person name="van Gessel N."/>
            <person name="Grimwood J."/>
            <person name="Hayes R.D."/>
            <person name="Graham S.W."/>
            <person name="Gunter L.E."/>
            <person name="McDaniel S.F."/>
            <person name="Hoernstein S.N.W."/>
            <person name="Larsson A."/>
            <person name="Li F.W."/>
            <person name="Perroud P.F."/>
            <person name="Phillips J."/>
            <person name="Ranjan P."/>
            <person name="Rokshar D.S."/>
            <person name="Rothfels C.J."/>
            <person name="Schneider L."/>
            <person name="Shu S."/>
            <person name="Stevenson D.W."/>
            <person name="Thummler F."/>
            <person name="Tillich M."/>
            <person name="Villarreal Aguilar J.C."/>
            <person name="Widiez T."/>
            <person name="Wong G.K."/>
            <person name="Wymore A."/>
            <person name="Zhang Y."/>
            <person name="Zimmer A.D."/>
            <person name="Quatrano R.S."/>
            <person name="Mayer K.F.X."/>
            <person name="Goodstein D."/>
            <person name="Casacuberta J.M."/>
            <person name="Vandepoele K."/>
            <person name="Reski R."/>
            <person name="Cuming A.C."/>
            <person name="Tuskan G.A."/>
            <person name="Maumus F."/>
            <person name="Salse J."/>
            <person name="Schmutz J."/>
            <person name="Rensing S.A."/>
        </authorList>
    </citation>
    <scope>NUCLEOTIDE SEQUENCE [LARGE SCALE GENOMIC DNA]</scope>
    <source>
        <strain evidence="3 4">cv. Gransden 2004</strain>
    </source>
</reference>
<evidence type="ECO:0000313" key="2">
    <source>
        <dbReference type="EMBL" id="PNR32311.1"/>
    </source>
</evidence>
<organism evidence="2">
    <name type="scientific">Physcomitrium patens</name>
    <name type="common">Spreading-leaved earth moss</name>
    <name type="synonym">Physcomitrella patens</name>
    <dbReference type="NCBI Taxonomy" id="3218"/>
    <lineage>
        <taxon>Eukaryota</taxon>
        <taxon>Viridiplantae</taxon>
        <taxon>Streptophyta</taxon>
        <taxon>Embryophyta</taxon>
        <taxon>Bryophyta</taxon>
        <taxon>Bryophytina</taxon>
        <taxon>Bryopsida</taxon>
        <taxon>Funariidae</taxon>
        <taxon>Funariales</taxon>
        <taxon>Funariaceae</taxon>
        <taxon>Physcomitrium</taxon>
    </lineage>
</organism>
<sequence length="423" mass="47257">MHLACPTNSPHQLAAAASEIHGAPFLPVADAPSTTSARLRIFHAPKRSSQGSVDGQRMKIHRHSTRHGIHITRGACTLEHNITNTSAICKLTSCGVRLLFTKSSEIFSRKAEAADGHCHQLGLGRSRSMGRLTMWCLRAVLLYALHMVSVLDLLPNCSYPAIYGFEDSFTNVGINISAFPDKFQQSEMDPYDVTFPMHAADRYTDGKIFIDFLALKVRRRPNYAILRSTARDFTYGSNFAASGGSVRPVKGWNAEDKFSTPFSSDLLQQWFQRLYDKKLTVSQTRKIVPEVVKAIEEHIEKMLAVMEFTPPGFPTMLMPLATEILIQNQPPLGCMPAMLIVHGGSQAKYDEYGYLSELNKISQAHNNLLGERVEALCQKYSAAKLYYADRYGVYKDMLKKPAQQSECIRHEREANGVDCCSIS</sequence>
<proteinExistence type="inferred from homology"/>
<dbReference type="Gramene" id="Pp3c21_20530V3.1">
    <property type="protein sequence ID" value="Pp3c21_20530V3.1"/>
    <property type="gene ID" value="Pp3c21_20530"/>
</dbReference>
<accession>A0A2K1ISQ3</accession>
<dbReference type="InParanoid" id="A0A2K1ISQ3"/>
<keyword evidence="4" id="KW-1185">Reference proteome</keyword>
<reference evidence="3" key="3">
    <citation type="submission" date="2020-12" db="UniProtKB">
        <authorList>
            <consortium name="EnsemblPlants"/>
        </authorList>
    </citation>
    <scope>IDENTIFICATION</scope>
</reference>
<dbReference type="PANTHER" id="PTHR22835">
    <property type="entry name" value="ZINC FINGER FYVE DOMAIN CONTAINING PROTEIN"/>
    <property type="match status" value="1"/>
</dbReference>
<dbReference type="PaxDb" id="3218-PP1S228_40V6.1"/>
<name>A0A2K1ISQ3_PHYPA</name>
<dbReference type="InterPro" id="IPR036514">
    <property type="entry name" value="SGNH_hydro_sf"/>
</dbReference>
<comment type="similarity">
    <text evidence="1">Belongs to the 'GDSL' lipolytic enzyme family.</text>
</comment>
<evidence type="ECO:0000313" key="3">
    <source>
        <dbReference type="EnsemblPlants" id="Pp3c21_20530V3.1"/>
    </source>
</evidence>
<gene>
    <name evidence="2" type="ORF">PHYPA_026437</name>
</gene>
<dbReference type="PANTHER" id="PTHR22835:SF648">
    <property type="entry name" value="GDSL-LIKE LIPASE"/>
    <property type="match status" value="1"/>
</dbReference>
<dbReference type="EnsemblPlants" id="Pp3c21_20530V3.1">
    <property type="protein sequence ID" value="Pp3c21_20530V3.1"/>
    <property type="gene ID" value="Pp3c21_20530"/>
</dbReference>
<reference evidence="2 4" key="1">
    <citation type="journal article" date="2008" name="Science">
        <title>The Physcomitrella genome reveals evolutionary insights into the conquest of land by plants.</title>
        <authorList>
            <person name="Rensing S."/>
            <person name="Lang D."/>
            <person name="Zimmer A."/>
            <person name="Terry A."/>
            <person name="Salamov A."/>
            <person name="Shapiro H."/>
            <person name="Nishiyama T."/>
            <person name="Perroud P.-F."/>
            <person name="Lindquist E."/>
            <person name="Kamisugi Y."/>
            <person name="Tanahashi T."/>
            <person name="Sakakibara K."/>
            <person name="Fujita T."/>
            <person name="Oishi K."/>
            <person name="Shin-I T."/>
            <person name="Kuroki Y."/>
            <person name="Toyoda A."/>
            <person name="Suzuki Y."/>
            <person name="Hashimoto A."/>
            <person name="Yamaguchi K."/>
            <person name="Sugano A."/>
            <person name="Kohara Y."/>
            <person name="Fujiyama A."/>
            <person name="Anterola A."/>
            <person name="Aoki S."/>
            <person name="Ashton N."/>
            <person name="Barbazuk W.B."/>
            <person name="Barker E."/>
            <person name="Bennetzen J."/>
            <person name="Bezanilla M."/>
            <person name="Blankenship R."/>
            <person name="Cho S.H."/>
            <person name="Dutcher S."/>
            <person name="Estelle M."/>
            <person name="Fawcett J.A."/>
            <person name="Gundlach H."/>
            <person name="Hanada K."/>
            <person name="Heyl A."/>
            <person name="Hicks K.A."/>
            <person name="Hugh J."/>
            <person name="Lohr M."/>
            <person name="Mayer K."/>
            <person name="Melkozernov A."/>
            <person name="Murata T."/>
            <person name="Nelson D."/>
            <person name="Pils B."/>
            <person name="Prigge M."/>
            <person name="Reiss B."/>
            <person name="Renner T."/>
            <person name="Rombauts S."/>
            <person name="Rushton P."/>
            <person name="Sanderfoot A."/>
            <person name="Schween G."/>
            <person name="Shiu S.-H."/>
            <person name="Stueber K."/>
            <person name="Theodoulou F.L."/>
            <person name="Tu H."/>
            <person name="Van de Peer Y."/>
            <person name="Verrier P.J."/>
            <person name="Waters E."/>
            <person name="Wood A."/>
            <person name="Yang L."/>
            <person name="Cove D."/>
            <person name="Cuming A."/>
            <person name="Hasebe M."/>
            <person name="Lucas S."/>
            <person name="Mishler D.B."/>
            <person name="Reski R."/>
            <person name="Grigoriev I."/>
            <person name="Quatrano R.S."/>
            <person name="Boore J.L."/>
        </authorList>
    </citation>
    <scope>NUCLEOTIDE SEQUENCE [LARGE SCALE GENOMIC DNA]</scope>
    <source>
        <strain evidence="3 4">cv. Gransden 2004</strain>
    </source>
</reference>
<dbReference type="EMBL" id="ABEU02000021">
    <property type="protein sequence ID" value="PNR32311.1"/>
    <property type="molecule type" value="Genomic_DNA"/>
</dbReference>
<dbReference type="Gene3D" id="3.40.50.1110">
    <property type="entry name" value="SGNH hydrolase"/>
    <property type="match status" value="1"/>
</dbReference>
<protein>
    <submittedName>
        <fullName evidence="2 3">Uncharacterized protein</fullName>
    </submittedName>
</protein>
<evidence type="ECO:0000256" key="1">
    <source>
        <dbReference type="ARBA" id="ARBA00008668"/>
    </source>
</evidence>
<dbReference type="Proteomes" id="UP000006727">
    <property type="component" value="Chromosome 21"/>
</dbReference>
<dbReference type="AlphaFoldDB" id="A0A2K1ISQ3"/>